<gene>
    <name evidence="13" type="ORF">BSL78_01383</name>
</gene>
<feature type="domain" description="Fucosyltransferase C-terminal" evidence="12">
    <location>
        <begin position="80"/>
        <end position="253"/>
    </location>
</feature>
<dbReference type="EMBL" id="MRZV01000027">
    <property type="protein sequence ID" value="PIK61679.1"/>
    <property type="molecule type" value="Genomic_DNA"/>
</dbReference>
<dbReference type="Pfam" id="PF00852">
    <property type="entry name" value="Glyco_transf_10"/>
    <property type="match status" value="1"/>
</dbReference>
<keyword evidence="5 11" id="KW-0812">Transmembrane</keyword>
<evidence type="ECO:0000313" key="13">
    <source>
        <dbReference type="EMBL" id="PIK61679.1"/>
    </source>
</evidence>
<evidence type="ECO:0000256" key="8">
    <source>
        <dbReference type="ARBA" id="ARBA00023136"/>
    </source>
</evidence>
<keyword evidence="9" id="KW-0325">Glycoprotein</keyword>
<keyword evidence="6" id="KW-0735">Signal-anchor</keyword>
<dbReference type="InterPro" id="IPR038577">
    <property type="entry name" value="GT10-like_C_sf"/>
</dbReference>
<dbReference type="Gene3D" id="3.40.50.11660">
    <property type="entry name" value="Glycosyl transferase family 10, C-terminal domain"/>
    <property type="match status" value="1"/>
</dbReference>
<evidence type="ECO:0000256" key="1">
    <source>
        <dbReference type="ARBA" id="ARBA00004922"/>
    </source>
</evidence>
<dbReference type="GO" id="GO:0032580">
    <property type="term" value="C:Golgi cisterna membrane"/>
    <property type="evidence" value="ECO:0007669"/>
    <property type="project" value="UniProtKB-SubCell"/>
</dbReference>
<evidence type="ECO:0000256" key="4">
    <source>
        <dbReference type="ARBA" id="ARBA00022679"/>
    </source>
</evidence>
<name>A0A2G8LN50_STIJA</name>
<dbReference type="EC" id="2.4.1.-" evidence="11"/>
<dbReference type="UniPathway" id="UPA00378"/>
<dbReference type="PANTHER" id="PTHR11929">
    <property type="entry name" value="ALPHA- 1,3 -FUCOSYLTRANSFERASE"/>
    <property type="match status" value="1"/>
</dbReference>
<keyword evidence="3 11" id="KW-0328">Glycosyltransferase</keyword>
<proteinExistence type="inferred from homology"/>
<dbReference type="GO" id="GO:0046920">
    <property type="term" value="F:alpha-(1-&gt;3)-fucosyltransferase activity"/>
    <property type="evidence" value="ECO:0007669"/>
    <property type="project" value="TreeGrafter"/>
</dbReference>
<dbReference type="OrthoDB" id="427096at2759"/>
<keyword evidence="14" id="KW-1185">Reference proteome</keyword>
<accession>A0A2G8LN50</accession>
<evidence type="ECO:0000313" key="14">
    <source>
        <dbReference type="Proteomes" id="UP000230750"/>
    </source>
</evidence>
<dbReference type="InterPro" id="IPR001503">
    <property type="entry name" value="Glyco_trans_10"/>
</dbReference>
<evidence type="ECO:0000256" key="2">
    <source>
        <dbReference type="ARBA" id="ARBA00008919"/>
    </source>
</evidence>
<sequence length="322" mass="37154">MELEEWEALRSYRSPGQIWIFATQEPAAIVPDFLPPKVYRYDTYNWSFTFHSTSDIHGAYGWYTPYDKVKSDTNSTNWFKKKPKFASWVSSRHCGGLGWDRTKFVKDLGEFIPIDMYGECGNLTLRRNTEIAKGIFKGYKFHVSLENSCCSEYLSEKVWNALQNWESVPIVLGGTREEYSRLMPPYSYIHADDFDSIEDLARYINKVGGNETLYNAYFDWRKKGKVQQQGFKYRFPVFQEGVCKIVHYFEKMQNILCLNPLIHTGPIGLGVATAVETTTGFKNIIFGGDSTCSIKSGKTTEHLFGLMEIRLHNDRNTNLTTM</sequence>
<evidence type="ECO:0000256" key="7">
    <source>
        <dbReference type="ARBA" id="ARBA00022989"/>
    </source>
</evidence>
<comment type="subcellular location">
    <subcellularLocation>
        <location evidence="10">Endomembrane system</location>
        <topology evidence="10">Single-pass type II membrane protein</topology>
    </subcellularLocation>
    <subcellularLocation>
        <location evidence="11">Golgi apparatus</location>
        <location evidence="11">Golgi stack membrane</location>
        <topology evidence="11">Single-pass type II membrane protein</topology>
    </subcellularLocation>
</comment>
<dbReference type="InterPro" id="IPR055270">
    <property type="entry name" value="Glyco_tran_10_C"/>
</dbReference>
<comment type="caution">
    <text evidence="13">The sequence shown here is derived from an EMBL/GenBank/DDBJ whole genome shotgun (WGS) entry which is preliminary data.</text>
</comment>
<comment type="similarity">
    <text evidence="2 11">Belongs to the glycosyltransferase 10 family.</text>
</comment>
<keyword evidence="7" id="KW-1133">Transmembrane helix</keyword>
<evidence type="ECO:0000259" key="12">
    <source>
        <dbReference type="Pfam" id="PF00852"/>
    </source>
</evidence>
<evidence type="ECO:0000256" key="5">
    <source>
        <dbReference type="ARBA" id="ARBA00022692"/>
    </source>
</evidence>
<evidence type="ECO:0000256" key="3">
    <source>
        <dbReference type="ARBA" id="ARBA00022676"/>
    </source>
</evidence>
<keyword evidence="4 11" id="KW-0808">Transferase</keyword>
<dbReference type="AlphaFoldDB" id="A0A2G8LN50"/>
<protein>
    <recommendedName>
        <fullName evidence="11">Fucosyltransferase</fullName>
        <ecNumber evidence="11">2.4.1.-</ecNumber>
    </recommendedName>
</protein>
<dbReference type="SUPFAM" id="SSF53756">
    <property type="entry name" value="UDP-Glycosyltransferase/glycogen phosphorylase"/>
    <property type="match status" value="1"/>
</dbReference>
<keyword evidence="8" id="KW-0472">Membrane</keyword>
<evidence type="ECO:0000256" key="10">
    <source>
        <dbReference type="ARBA" id="ARBA00060399"/>
    </source>
</evidence>
<keyword evidence="11" id="KW-0333">Golgi apparatus</keyword>
<reference evidence="13 14" key="1">
    <citation type="journal article" date="2017" name="PLoS Biol.">
        <title>The sea cucumber genome provides insights into morphological evolution and visceral regeneration.</title>
        <authorList>
            <person name="Zhang X."/>
            <person name="Sun L."/>
            <person name="Yuan J."/>
            <person name="Sun Y."/>
            <person name="Gao Y."/>
            <person name="Zhang L."/>
            <person name="Li S."/>
            <person name="Dai H."/>
            <person name="Hamel J.F."/>
            <person name="Liu C."/>
            <person name="Yu Y."/>
            <person name="Liu S."/>
            <person name="Lin W."/>
            <person name="Guo K."/>
            <person name="Jin S."/>
            <person name="Xu P."/>
            <person name="Storey K.B."/>
            <person name="Huan P."/>
            <person name="Zhang T."/>
            <person name="Zhou Y."/>
            <person name="Zhang J."/>
            <person name="Lin C."/>
            <person name="Li X."/>
            <person name="Xing L."/>
            <person name="Huo D."/>
            <person name="Sun M."/>
            <person name="Wang L."/>
            <person name="Mercier A."/>
            <person name="Li F."/>
            <person name="Yang H."/>
            <person name="Xiang J."/>
        </authorList>
    </citation>
    <scope>NUCLEOTIDE SEQUENCE [LARGE SCALE GENOMIC DNA]</scope>
    <source>
        <strain evidence="13">Shaxun</strain>
        <tissue evidence="13">Muscle</tissue>
    </source>
</reference>
<evidence type="ECO:0000256" key="11">
    <source>
        <dbReference type="RuleBase" id="RU003832"/>
    </source>
</evidence>
<dbReference type="Proteomes" id="UP000230750">
    <property type="component" value="Unassembled WGS sequence"/>
</dbReference>
<evidence type="ECO:0000256" key="9">
    <source>
        <dbReference type="ARBA" id="ARBA00023180"/>
    </source>
</evidence>
<organism evidence="13 14">
    <name type="scientific">Stichopus japonicus</name>
    <name type="common">Sea cucumber</name>
    <dbReference type="NCBI Taxonomy" id="307972"/>
    <lineage>
        <taxon>Eukaryota</taxon>
        <taxon>Metazoa</taxon>
        <taxon>Echinodermata</taxon>
        <taxon>Eleutherozoa</taxon>
        <taxon>Echinozoa</taxon>
        <taxon>Holothuroidea</taxon>
        <taxon>Aspidochirotacea</taxon>
        <taxon>Aspidochirotida</taxon>
        <taxon>Stichopodidae</taxon>
        <taxon>Apostichopus</taxon>
    </lineage>
</organism>
<evidence type="ECO:0000256" key="6">
    <source>
        <dbReference type="ARBA" id="ARBA00022968"/>
    </source>
</evidence>
<comment type="pathway">
    <text evidence="1">Protein modification; protein glycosylation.</text>
</comment>
<dbReference type="PANTHER" id="PTHR11929:SF145">
    <property type="entry name" value="ALPHA-(1,3)-FUCOSYLTRANSFERASE FUT-1"/>
    <property type="match status" value="1"/>
</dbReference>
<dbReference type="FunFam" id="3.40.50.11660:FF:000002">
    <property type="entry name" value="Alpha-(1,3)-fucosyltransferase"/>
    <property type="match status" value="1"/>
</dbReference>